<comment type="caution">
    <text evidence="1">The sequence shown here is derived from an EMBL/GenBank/DDBJ whole genome shotgun (WGS) entry which is preliminary data.</text>
</comment>
<name>A0ACC1BNN7_9ROSI</name>
<gene>
    <name evidence="1" type="ORF">Patl1_22090</name>
</gene>
<dbReference type="Proteomes" id="UP001164250">
    <property type="component" value="Chromosome 4"/>
</dbReference>
<sequence length="166" mass="18458">MNFTLARLVLNPEVFSKTASTGRNYSSYLLFTSHSHKRKFSAFALNPERETSGEEVLVVVGRGADGIYEAIRAKIVAPKLNILVIGKRKPLSKILAGHYPRGHKEFRGSFFNVHGPLDTMSWFSDHGVELKTEDDGRVFLVSNSSSSVIEFSCLKQSVRDVCLASH</sequence>
<dbReference type="EMBL" id="CM047900">
    <property type="protein sequence ID" value="KAJ0100554.1"/>
    <property type="molecule type" value="Genomic_DNA"/>
</dbReference>
<reference evidence="2" key="1">
    <citation type="journal article" date="2023" name="G3 (Bethesda)">
        <title>Genome assembly and association tests identify interacting loci associated with vigor, precocity, and sex in interspecific pistachio rootstocks.</title>
        <authorList>
            <person name="Palmer W."/>
            <person name="Jacygrad E."/>
            <person name="Sagayaradj S."/>
            <person name="Cavanaugh K."/>
            <person name="Han R."/>
            <person name="Bertier L."/>
            <person name="Beede B."/>
            <person name="Kafkas S."/>
            <person name="Golino D."/>
            <person name="Preece J."/>
            <person name="Michelmore R."/>
        </authorList>
    </citation>
    <scope>NUCLEOTIDE SEQUENCE [LARGE SCALE GENOMIC DNA]</scope>
</reference>
<evidence type="ECO:0000313" key="2">
    <source>
        <dbReference type="Proteomes" id="UP001164250"/>
    </source>
</evidence>
<organism evidence="1 2">
    <name type="scientific">Pistacia atlantica</name>
    <dbReference type="NCBI Taxonomy" id="434234"/>
    <lineage>
        <taxon>Eukaryota</taxon>
        <taxon>Viridiplantae</taxon>
        <taxon>Streptophyta</taxon>
        <taxon>Embryophyta</taxon>
        <taxon>Tracheophyta</taxon>
        <taxon>Spermatophyta</taxon>
        <taxon>Magnoliopsida</taxon>
        <taxon>eudicotyledons</taxon>
        <taxon>Gunneridae</taxon>
        <taxon>Pentapetalae</taxon>
        <taxon>rosids</taxon>
        <taxon>malvids</taxon>
        <taxon>Sapindales</taxon>
        <taxon>Anacardiaceae</taxon>
        <taxon>Pistacia</taxon>
    </lineage>
</organism>
<protein>
    <submittedName>
        <fullName evidence="1">Uncharacterized protein</fullName>
    </submittedName>
</protein>
<proteinExistence type="predicted"/>
<evidence type="ECO:0000313" key="1">
    <source>
        <dbReference type="EMBL" id="KAJ0100554.1"/>
    </source>
</evidence>
<keyword evidence="2" id="KW-1185">Reference proteome</keyword>
<accession>A0ACC1BNN7</accession>